<dbReference type="InterPro" id="IPR000888">
    <property type="entry name" value="RmlC-like"/>
</dbReference>
<proteinExistence type="inferred from homology"/>
<dbReference type="SUPFAM" id="SSF51182">
    <property type="entry name" value="RmlC-like cupins"/>
    <property type="match status" value="1"/>
</dbReference>
<dbReference type="Pfam" id="PF00908">
    <property type="entry name" value="dTDP_sugar_isom"/>
    <property type="match status" value="1"/>
</dbReference>
<organism evidence="2 3">
    <name type="scientific">Agromyces lapidis</name>
    <dbReference type="NCBI Taxonomy" id="279574"/>
    <lineage>
        <taxon>Bacteria</taxon>
        <taxon>Bacillati</taxon>
        <taxon>Actinomycetota</taxon>
        <taxon>Actinomycetes</taxon>
        <taxon>Micrococcales</taxon>
        <taxon>Microbacteriaceae</taxon>
        <taxon>Agromyces</taxon>
    </lineage>
</organism>
<reference evidence="2 3" key="1">
    <citation type="submission" date="2024-09" db="EMBL/GenBank/DDBJ databases">
        <authorList>
            <person name="Sun Q."/>
            <person name="Mori K."/>
        </authorList>
    </citation>
    <scope>NUCLEOTIDE SEQUENCE [LARGE SCALE GENOMIC DNA]</scope>
    <source>
        <strain evidence="2 3">JCM 14321</strain>
    </source>
</reference>
<dbReference type="PANTHER" id="PTHR21047">
    <property type="entry name" value="DTDP-6-DEOXY-D-GLUCOSE-3,5 EPIMERASE"/>
    <property type="match status" value="1"/>
</dbReference>
<dbReference type="RefSeq" id="WP_157422999.1">
    <property type="nucleotide sequence ID" value="NZ_BAAANI010000006.1"/>
</dbReference>
<dbReference type="EMBL" id="JBHMBL010000001">
    <property type="protein sequence ID" value="MFB9641399.1"/>
    <property type="molecule type" value="Genomic_DNA"/>
</dbReference>
<accession>A0ABV5SM33</accession>
<comment type="similarity">
    <text evidence="1">Belongs to the dTDP-4-dehydrorhamnose 3,5-epimerase family.</text>
</comment>
<comment type="caution">
    <text evidence="2">The sequence shown here is derived from an EMBL/GenBank/DDBJ whole genome shotgun (WGS) entry which is preliminary data.</text>
</comment>
<dbReference type="InterPro" id="IPR014710">
    <property type="entry name" value="RmlC-like_jellyroll"/>
</dbReference>
<evidence type="ECO:0000313" key="2">
    <source>
        <dbReference type="EMBL" id="MFB9641399.1"/>
    </source>
</evidence>
<protein>
    <submittedName>
        <fullName evidence="2">dTDP-4-dehydrorhamnose 3,5-epimerase family protein</fullName>
    </submittedName>
</protein>
<dbReference type="CDD" id="cd00438">
    <property type="entry name" value="cupin_RmlC"/>
    <property type="match status" value="1"/>
</dbReference>
<keyword evidence="3" id="KW-1185">Reference proteome</keyword>
<evidence type="ECO:0000313" key="3">
    <source>
        <dbReference type="Proteomes" id="UP001589667"/>
    </source>
</evidence>
<evidence type="ECO:0000256" key="1">
    <source>
        <dbReference type="ARBA" id="ARBA00010154"/>
    </source>
</evidence>
<gene>
    <name evidence="2" type="ORF">ACFFQV_03745</name>
</gene>
<dbReference type="Proteomes" id="UP001589667">
    <property type="component" value="Unassembled WGS sequence"/>
</dbReference>
<name>A0ABV5SM33_9MICO</name>
<sequence length="183" mass="20070">MTEVRETPIPGCVVVGFHRAHDDRGSFERAYSADELAEVGHGFWIVQANVATTTRAGTVRGLHYQLAPYGEQKLVRCVRGAVFDVAVDLREGSPARGRWFGIELTPENGLAILIPRGCAHGYLSLLPDSQMVYFSDAAYWPAAERVLAAEHEETGIVWPIPVVESSAKDAAASRTDRPEWSGY</sequence>
<dbReference type="Gene3D" id="2.60.120.10">
    <property type="entry name" value="Jelly Rolls"/>
    <property type="match status" value="1"/>
</dbReference>
<dbReference type="InterPro" id="IPR011051">
    <property type="entry name" value="RmlC_Cupin_sf"/>
</dbReference>
<dbReference type="PANTHER" id="PTHR21047:SF2">
    <property type="entry name" value="THYMIDINE DIPHOSPHO-4-KETO-RHAMNOSE 3,5-EPIMERASE"/>
    <property type="match status" value="1"/>
</dbReference>